<reference evidence="8 9" key="1">
    <citation type="submission" date="2018-05" db="EMBL/GenBank/DDBJ databases">
        <title>Genome sequencing and assembly of the regulated plant pathogen Lachnellula willkommii and related sister species for the development of diagnostic species identification markers.</title>
        <authorList>
            <person name="Giroux E."/>
            <person name="Bilodeau G."/>
        </authorList>
    </citation>
    <scope>NUCLEOTIDE SEQUENCE [LARGE SCALE GENOMIC DNA]</scope>
    <source>
        <strain evidence="8 9">CBS 160.35</strain>
    </source>
</reference>
<feature type="compositionally biased region" description="Basic and acidic residues" evidence="6">
    <location>
        <begin position="82"/>
        <end position="91"/>
    </location>
</feature>
<feature type="region of interest" description="Disordered" evidence="6">
    <location>
        <begin position="1"/>
        <end position="273"/>
    </location>
</feature>
<dbReference type="GO" id="GO:0006351">
    <property type="term" value="P:DNA-templated transcription"/>
    <property type="evidence" value="ECO:0007669"/>
    <property type="project" value="InterPro"/>
</dbReference>
<organism evidence="8 9">
    <name type="scientific">Lachnellula occidentalis</name>
    <dbReference type="NCBI Taxonomy" id="215460"/>
    <lineage>
        <taxon>Eukaryota</taxon>
        <taxon>Fungi</taxon>
        <taxon>Dikarya</taxon>
        <taxon>Ascomycota</taxon>
        <taxon>Pezizomycotina</taxon>
        <taxon>Leotiomycetes</taxon>
        <taxon>Helotiales</taxon>
        <taxon>Lachnaceae</taxon>
        <taxon>Lachnellula</taxon>
    </lineage>
</organism>
<evidence type="ECO:0000256" key="2">
    <source>
        <dbReference type="ARBA" id="ARBA00022723"/>
    </source>
</evidence>
<feature type="compositionally biased region" description="Low complexity" evidence="6">
    <location>
        <begin position="50"/>
        <end position="61"/>
    </location>
</feature>
<dbReference type="OrthoDB" id="5426798at2759"/>
<dbReference type="AlphaFoldDB" id="A0A8H8S9K1"/>
<evidence type="ECO:0000256" key="5">
    <source>
        <dbReference type="ARBA" id="ARBA00023242"/>
    </source>
</evidence>
<feature type="region of interest" description="Disordered" evidence="6">
    <location>
        <begin position="373"/>
        <end position="446"/>
    </location>
</feature>
<dbReference type="PROSITE" id="PS50048">
    <property type="entry name" value="ZN2_CY6_FUNGAL_2"/>
    <property type="match status" value="1"/>
</dbReference>
<proteinExistence type="predicted"/>
<sequence length="969" mass="108350">MTQIYTRPLIPSLHEQDSNYEKQQVAYFRREVQDPNAYSTHSIKDHERSSWNSSQSRSPMSDHGQGLRGIQHAKVGDMYPTHPERSQKPSREQLPSLSSLFGSTPHQSRPAQSPYSDRQSPTFPPSLHDGRQPATPIHQNRPFDGSYFQRPPQQLPFSSRPEQVERLGIPPPPRPTVTGPRPESPRYEPRFGPVEAPRSQAQPSGNAWSPRPQSSRNDYFPRDTSSSFRTHSEHTRPAHRPEAEPRQHYQEGPPVTPSFPPTPASTVVGDTTTLKDGLGPKIWTGTQFLPRFVRQTEVSGEGMCYFYDDGTHCKTVIDGEVVNAHWGVTKAGKPRKRLAIACITCREKKIKCDPDFPRCVQCEKFGRICKFKNAPRGGQGSPDTPPADPEDIGSRPVSSSRTDPEPFKVGKRESSESVSPRQILQRATPDSEMHHTKRQRIGYNDFTPVASEPSPRLSVQELGSPATIWTEPVATTTFDHSVSREWQVNPCATNPETVRELVDLFFKVGPETAAAMFPQQAFKAWFLSAKVQSLDDLMLIYSALALGSIFSAKPEHKALGARYASISRYACDNRRFSIQLVQSRLLLSLYYFAINDLSNAWDFCGAAMRAASGLRLNVEIEKSDDVSLQSFPFGLNRHGYAECRRRTFWSCYLVDRLNGFCAGHFSVIHADDVFLRLPCDANSFEAQAEVQNPFFDPTTPPIQNVNWTVGSIAYLINVATIWGDVMANIYRSSQRPSTLGSNSFSTFYEEASRRLQVWNDSLPSCYAFSPENMKRAADNGKIGIFMTIHTIYHTTMMKLCRYTWQSTLSSAQLVRRVSIARHHAETILSLADALAARRTSPHTHSNGQDVAPARFSSPFVGYSIVAATDILTAKVPLATMSTRIASFSGAQAVLAELALFWHSAKKQQALVFERVQDLADLTKGREVQGVLGTRFGNLGVASKEAGEEIFQMKLGMEEVFPKDYDCIYA</sequence>
<dbReference type="PROSITE" id="PS00463">
    <property type="entry name" value="ZN2_CY6_FUNGAL_1"/>
    <property type="match status" value="1"/>
</dbReference>
<dbReference type="EMBL" id="QGMI01000055">
    <property type="protein sequence ID" value="TVY48207.1"/>
    <property type="molecule type" value="Genomic_DNA"/>
</dbReference>
<dbReference type="GO" id="GO:0008270">
    <property type="term" value="F:zinc ion binding"/>
    <property type="evidence" value="ECO:0007669"/>
    <property type="project" value="InterPro"/>
</dbReference>
<evidence type="ECO:0000259" key="7">
    <source>
        <dbReference type="PROSITE" id="PS50048"/>
    </source>
</evidence>
<accession>A0A8H8S9K1</accession>
<evidence type="ECO:0000313" key="8">
    <source>
        <dbReference type="EMBL" id="TVY48207.1"/>
    </source>
</evidence>
<feature type="compositionally biased region" description="Basic and acidic residues" evidence="6">
    <location>
        <begin position="230"/>
        <end position="249"/>
    </location>
</feature>
<dbReference type="Pfam" id="PF04082">
    <property type="entry name" value="Fungal_trans"/>
    <property type="match status" value="1"/>
</dbReference>
<evidence type="ECO:0000313" key="9">
    <source>
        <dbReference type="Proteomes" id="UP000443090"/>
    </source>
</evidence>
<gene>
    <name evidence="8" type="ORF">LOCC1_G001874</name>
</gene>
<dbReference type="Gene3D" id="4.10.240.10">
    <property type="entry name" value="Zn(2)-C6 fungal-type DNA-binding domain"/>
    <property type="match status" value="1"/>
</dbReference>
<dbReference type="SUPFAM" id="SSF57701">
    <property type="entry name" value="Zn2/Cys6 DNA-binding domain"/>
    <property type="match status" value="1"/>
</dbReference>
<keyword evidence="2" id="KW-0479">Metal-binding</keyword>
<evidence type="ECO:0000256" key="4">
    <source>
        <dbReference type="ARBA" id="ARBA00023163"/>
    </source>
</evidence>
<dbReference type="GO" id="GO:0000981">
    <property type="term" value="F:DNA-binding transcription factor activity, RNA polymerase II-specific"/>
    <property type="evidence" value="ECO:0007669"/>
    <property type="project" value="InterPro"/>
</dbReference>
<dbReference type="CDD" id="cd12148">
    <property type="entry name" value="fungal_TF_MHR"/>
    <property type="match status" value="1"/>
</dbReference>
<dbReference type="GO" id="GO:0005634">
    <property type="term" value="C:nucleus"/>
    <property type="evidence" value="ECO:0007669"/>
    <property type="project" value="UniProtKB-SubCell"/>
</dbReference>
<comment type="subcellular location">
    <subcellularLocation>
        <location evidence="1">Nucleus</location>
    </subcellularLocation>
</comment>
<dbReference type="SMART" id="SM00066">
    <property type="entry name" value="GAL4"/>
    <property type="match status" value="1"/>
</dbReference>
<evidence type="ECO:0000256" key="3">
    <source>
        <dbReference type="ARBA" id="ARBA00023015"/>
    </source>
</evidence>
<feature type="domain" description="Zn(2)-C6 fungal-type" evidence="7">
    <location>
        <begin position="341"/>
        <end position="371"/>
    </location>
</feature>
<protein>
    <submittedName>
        <fullName evidence="8">Putative transcriptional regulatory protein</fullName>
    </submittedName>
</protein>
<dbReference type="Pfam" id="PF00172">
    <property type="entry name" value="Zn_clus"/>
    <property type="match status" value="1"/>
</dbReference>
<evidence type="ECO:0000256" key="1">
    <source>
        <dbReference type="ARBA" id="ARBA00004123"/>
    </source>
</evidence>
<feature type="compositionally biased region" description="Basic and acidic residues" evidence="6">
    <location>
        <begin position="402"/>
        <end position="415"/>
    </location>
</feature>
<keyword evidence="9" id="KW-1185">Reference proteome</keyword>
<keyword evidence="3" id="KW-0805">Transcription regulation</keyword>
<dbReference type="PANTHER" id="PTHR47338">
    <property type="entry name" value="ZN(II)2CYS6 TRANSCRIPTION FACTOR (EUROFUNG)-RELATED"/>
    <property type="match status" value="1"/>
</dbReference>
<feature type="compositionally biased region" description="Pro residues" evidence="6">
    <location>
        <begin position="254"/>
        <end position="263"/>
    </location>
</feature>
<dbReference type="GO" id="GO:0003677">
    <property type="term" value="F:DNA binding"/>
    <property type="evidence" value="ECO:0007669"/>
    <property type="project" value="InterPro"/>
</dbReference>
<dbReference type="InterPro" id="IPR001138">
    <property type="entry name" value="Zn2Cys6_DnaBD"/>
</dbReference>
<feature type="compositionally biased region" description="Polar residues" evidence="6">
    <location>
        <begin position="93"/>
        <end position="121"/>
    </location>
</feature>
<dbReference type="InterPro" id="IPR007219">
    <property type="entry name" value="XnlR_reg_dom"/>
</dbReference>
<name>A0A8H8S9K1_9HELO</name>
<dbReference type="SMART" id="SM00906">
    <property type="entry name" value="Fungal_trans"/>
    <property type="match status" value="1"/>
</dbReference>
<dbReference type="InterPro" id="IPR050815">
    <property type="entry name" value="TF_fung"/>
</dbReference>
<keyword evidence="4" id="KW-0804">Transcription</keyword>
<dbReference type="InterPro" id="IPR036864">
    <property type="entry name" value="Zn2-C6_fun-type_DNA-bd_sf"/>
</dbReference>
<dbReference type="CDD" id="cd00067">
    <property type="entry name" value="GAL4"/>
    <property type="match status" value="1"/>
</dbReference>
<feature type="compositionally biased region" description="Polar residues" evidence="6">
    <location>
        <begin position="199"/>
        <end position="229"/>
    </location>
</feature>
<feature type="compositionally biased region" description="Polar residues" evidence="6">
    <location>
        <begin position="151"/>
        <end position="161"/>
    </location>
</feature>
<keyword evidence="5" id="KW-0539">Nucleus</keyword>
<dbReference type="PANTHER" id="PTHR47338:SF11">
    <property type="entry name" value="ZN(II)2CYS6 TRANSCRIPTION FACTOR (EUROFUNG)"/>
    <property type="match status" value="1"/>
</dbReference>
<comment type="caution">
    <text evidence="8">The sequence shown here is derived from an EMBL/GenBank/DDBJ whole genome shotgun (WGS) entry which is preliminary data.</text>
</comment>
<evidence type="ECO:0000256" key="6">
    <source>
        <dbReference type="SAM" id="MobiDB-lite"/>
    </source>
</evidence>
<dbReference type="Proteomes" id="UP000443090">
    <property type="component" value="Unassembled WGS sequence"/>
</dbReference>